<evidence type="ECO:0000259" key="7">
    <source>
        <dbReference type="PROSITE" id="PS51094"/>
    </source>
</evidence>
<dbReference type="GO" id="GO:0016020">
    <property type="term" value="C:membrane"/>
    <property type="evidence" value="ECO:0007669"/>
    <property type="project" value="InterPro"/>
</dbReference>
<dbReference type="NCBIfam" id="TIGR00848">
    <property type="entry name" value="fruA"/>
    <property type="match status" value="1"/>
</dbReference>
<evidence type="ECO:0000256" key="5">
    <source>
        <dbReference type="ARBA" id="ARBA00022679"/>
    </source>
</evidence>
<gene>
    <name evidence="8" type="ORF">GCM10011391_07330</name>
</gene>
<comment type="subcellular location">
    <subcellularLocation>
        <location evidence="1">Cytoplasm</location>
    </subcellularLocation>
</comment>
<dbReference type="SUPFAM" id="SSF55804">
    <property type="entry name" value="Phoshotransferase/anion transport protein"/>
    <property type="match status" value="1"/>
</dbReference>
<protein>
    <recommendedName>
        <fullName evidence="7">PTS EIIA type-2 domain-containing protein</fullName>
    </recommendedName>
</protein>
<evidence type="ECO:0000256" key="1">
    <source>
        <dbReference type="ARBA" id="ARBA00004496"/>
    </source>
</evidence>
<dbReference type="GO" id="GO:0009401">
    <property type="term" value="P:phosphoenolpyruvate-dependent sugar phosphotransferase system"/>
    <property type="evidence" value="ECO:0007669"/>
    <property type="project" value="UniProtKB-KW"/>
</dbReference>
<dbReference type="FunFam" id="3.40.930.10:FF:000009">
    <property type="entry name" value="PTS system, fructose specific IIABC component"/>
    <property type="match status" value="1"/>
</dbReference>
<dbReference type="Gene3D" id="3.40.930.10">
    <property type="entry name" value="Mannitol-specific EII, Chain A"/>
    <property type="match status" value="1"/>
</dbReference>
<dbReference type="PANTHER" id="PTHR47738:SF2">
    <property type="entry name" value="PTS SYSTEM FRUCTOSE-LIKE EIIA COMPONENT"/>
    <property type="match status" value="1"/>
</dbReference>
<evidence type="ECO:0000256" key="4">
    <source>
        <dbReference type="ARBA" id="ARBA00022597"/>
    </source>
</evidence>
<dbReference type="PROSITE" id="PS00372">
    <property type="entry name" value="PTS_EIIA_TYPE_2_HIS"/>
    <property type="match status" value="1"/>
</dbReference>
<feature type="domain" description="PTS EIIA type-2" evidence="7">
    <location>
        <begin position="5"/>
        <end position="150"/>
    </location>
</feature>
<dbReference type="InterPro" id="IPR004715">
    <property type="entry name" value="PTS_IIA_fruc"/>
</dbReference>
<proteinExistence type="predicted"/>
<keyword evidence="6" id="KW-0598">Phosphotransferase system</keyword>
<name>A0A8J2YB31_9BACL</name>
<dbReference type="PROSITE" id="PS51094">
    <property type="entry name" value="PTS_EIIA_TYPE_2"/>
    <property type="match status" value="1"/>
</dbReference>
<evidence type="ECO:0000256" key="2">
    <source>
        <dbReference type="ARBA" id="ARBA00022448"/>
    </source>
</evidence>
<accession>A0A8J2YB31</accession>
<evidence type="ECO:0000313" key="9">
    <source>
        <dbReference type="Proteomes" id="UP000628775"/>
    </source>
</evidence>
<comment type="caution">
    <text evidence="8">The sequence shown here is derived from an EMBL/GenBank/DDBJ whole genome shotgun (WGS) entry which is preliminary data.</text>
</comment>
<dbReference type="EMBL" id="BMIR01000002">
    <property type="protein sequence ID" value="GGE31204.1"/>
    <property type="molecule type" value="Genomic_DNA"/>
</dbReference>
<evidence type="ECO:0000313" key="8">
    <source>
        <dbReference type="EMBL" id="GGE31204.1"/>
    </source>
</evidence>
<dbReference type="Proteomes" id="UP000628775">
    <property type="component" value="Unassembled WGS sequence"/>
</dbReference>
<dbReference type="PANTHER" id="PTHR47738">
    <property type="entry name" value="PTS SYSTEM FRUCTOSE-LIKE EIIA COMPONENT-RELATED"/>
    <property type="match status" value="1"/>
</dbReference>
<keyword evidence="3" id="KW-0597">Phosphoprotein</keyword>
<dbReference type="CDD" id="cd00211">
    <property type="entry name" value="PTS_IIA_fru"/>
    <property type="match status" value="1"/>
</dbReference>
<keyword evidence="2" id="KW-0813">Transport</keyword>
<dbReference type="InterPro" id="IPR051541">
    <property type="entry name" value="PTS_SugarTrans_NitroReg"/>
</dbReference>
<evidence type="ECO:0000256" key="6">
    <source>
        <dbReference type="ARBA" id="ARBA00022683"/>
    </source>
</evidence>
<organism evidence="8 9">
    <name type="scientific">Pullulanibacillus camelliae</name>
    <dbReference type="NCBI Taxonomy" id="1707096"/>
    <lineage>
        <taxon>Bacteria</taxon>
        <taxon>Bacillati</taxon>
        <taxon>Bacillota</taxon>
        <taxon>Bacilli</taxon>
        <taxon>Bacillales</taxon>
        <taxon>Sporolactobacillaceae</taxon>
        <taxon>Pullulanibacillus</taxon>
    </lineage>
</organism>
<keyword evidence="4" id="KW-0762">Sugar transport</keyword>
<dbReference type="GO" id="GO:0005737">
    <property type="term" value="C:cytoplasm"/>
    <property type="evidence" value="ECO:0007669"/>
    <property type="project" value="UniProtKB-SubCell"/>
</dbReference>
<evidence type="ECO:0000256" key="3">
    <source>
        <dbReference type="ARBA" id="ARBA00022553"/>
    </source>
</evidence>
<dbReference type="RefSeq" id="WP_373285689.1">
    <property type="nucleotide sequence ID" value="NZ_BMIR01000002.1"/>
</dbReference>
<reference evidence="8" key="1">
    <citation type="journal article" date="2014" name="Int. J. Syst. Evol. Microbiol.">
        <title>Complete genome sequence of Corynebacterium casei LMG S-19264T (=DSM 44701T), isolated from a smear-ripened cheese.</title>
        <authorList>
            <consortium name="US DOE Joint Genome Institute (JGI-PGF)"/>
            <person name="Walter F."/>
            <person name="Albersmeier A."/>
            <person name="Kalinowski J."/>
            <person name="Ruckert C."/>
        </authorList>
    </citation>
    <scope>NUCLEOTIDE SEQUENCE</scope>
    <source>
        <strain evidence="8">CGMCC 1.15371</strain>
    </source>
</reference>
<dbReference type="AlphaFoldDB" id="A0A8J2YB31"/>
<keyword evidence="9" id="KW-1185">Reference proteome</keyword>
<reference evidence="8" key="2">
    <citation type="submission" date="2020-09" db="EMBL/GenBank/DDBJ databases">
        <authorList>
            <person name="Sun Q."/>
            <person name="Zhou Y."/>
        </authorList>
    </citation>
    <scope>NUCLEOTIDE SEQUENCE</scope>
    <source>
        <strain evidence="8">CGMCC 1.15371</strain>
    </source>
</reference>
<dbReference type="Pfam" id="PF00359">
    <property type="entry name" value="PTS_EIIA_2"/>
    <property type="match status" value="1"/>
</dbReference>
<dbReference type="GO" id="GO:0008982">
    <property type="term" value="F:protein-N(PI)-phosphohistidine-sugar phosphotransferase activity"/>
    <property type="evidence" value="ECO:0007669"/>
    <property type="project" value="InterPro"/>
</dbReference>
<keyword evidence="5" id="KW-0808">Transferase</keyword>
<dbReference type="InterPro" id="IPR002178">
    <property type="entry name" value="PTS_EIIA_type-2_dom"/>
</dbReference>
<dbReference type="InterPro" id="IPR016152">
    <property type="entry name" value="PTrfase/Anion_transptr"/>
</dbReference>
<sequence length="151" mass="16770">MGLFDLMSEDLIIMELQGNSKDEVMDELVDKIDATGVIKKKKKFRKALDGREKESSTGIGYGIAIPHGKSKAVEAPRVAFGLKKEGVDWQSIDGTKANLIFMIAVPEKAAGDTHLKILQMLSRKLMDEDFREALIHAENKDEVITLLKEIA</sequence>